<proteinExistence type="predicted"/>
<protein>
    <submittedName>
        <fullName evidence="3">F-box protein At1g67623</fullName>
    </submittedName>
</protein>
<dbReference type="Gene3D" id="1.20.1280.50">
    <property type="match status" value="1"/>
</dbReference>
<reference evidence="3" key="2">
    <citation type="submission" date="2025-08" db="UniProtKB">
        <authorList>
            <consortium name="RefSeq"/>
        </authorList>
    </citation>
    <scope>IDENTIFICATION</scope>
    <source>
        <tissue evidence="3">Young leaves</tissue>
    </source>
</reference>
<dbReference type="AlphaFoldDB" id="A0A8B8MJC8"/>
<feature type="domain" description="F-box" evidence="1">
    <location>
        <begin position="20"/>
        <end position="69"/>
    </location>
</feature>
<dbReference type="PROSITE" id="PS50181">
    <property type="entry name" value="FBOX"/>
    <property type="match status" value="1"/>
</dbReference>
<dbReference type="InterPro" id="IPR040338">
    <property type="entry name" value="At1g67623-like"/>
</dbReference>
<dbReference type="PANTHER" id="PTHR33784:SF47">
    <property type="entry name" value="F-BOX PLANT-LIKE PROTEIN"/>
    <property type="match status" value="1"/>
</dbReference>
<organism evidence="2 3">
    <name type="scientific">Abrus precatorius</name>
    <name type="common">Indian licorice</name>
    <name type="synonym">Glycine abrus</name>
    <dbReference type="NCBI Taxonomy" id="3816"/>
    <lineage>
        <taxon>Eukaryota</taxon>
        <taxon>Viridiplantae</taxon>
        <taxon>Streptophyta</taxon>
        <taxon>Embryophyta</taxon>
        <taxon>Tracheophyta</taxon>
        <taxon>Spermatophyta</taxon>
        <taxon>Magnoliopsida</taxon>
        <taxon>eudicotyledons</taxon>
        <taxon>Gunneridae</taxon>
        <taxon>Pentapetalae</taxon>
        <taxon>rosids</taxon>
        <taxon>fabids</taxon>
        <taxon>Fabales</taxon>
        <taxon>Fabaceae</taxon>
        <taxon>Papilionoideae</taxon>
        <taxon>50 kb inversion clade</taxon>
        <taxon>NPAAA clade</taxon>
        <taxon>indigoferoid/millettioid clade</taxon>
        <taxon>Abreae</taxon>
        <taxon>Abrus</taxon>
    </lineage>
</organism>
<dbReference type="SUPFAM" id="SSF81383">
    <property type="entry name" value="F-box domain"/>
    <property type="match status" value="1"/>
</dbReference>
<dbReference type="Proteomes" id="UP000694853">
    <property type="component" value="Unplaced"/>
</dbReference>
<keyword evidence="2" id="KW-1185">Reference proteome</keyword>
<sequence length="253" mass="29146">MADLRVNKGSNKKQHRHESVTAIKALPNELLVEIIAKVASRSIVDLCKVKLCCKEFLHAAEDDNVYHHASMEKFALVPLPWFTGEKESSFLKRCRENGNSEISYREGMVQYFSSLRVKSGLENLKNAAMEGLDEAKYVYCMLLMCSEDEGERKRGFDLYCTLKRSTCVRRCRKRVKSFIRSMWVNNKIVVRNHKLSLCSTCDGERLKKLSRRWSSLVEDEDGDGISCEYCSADYELGLFCNMKSNYLRNQACE</sequence>
<dbReference type="Pfam" id="PF23310">
    <property type="entry name" value="TPR_27"/>
    <property type="match status" value="1"/>
</dbReference>
<dbReference type="InterPro" id="IPR057136">
    <property type="entry name" value="At2g35280_TPR_dom"/>
</dbReference>
<dbReference type="RefSeq" id="XP_027368690.1">
    <property type="nucleotide sequence ID" value="XM_027512889.1"/>
</dbReference>
<dbReference type="OrthoDB" id="1865546at2759"/>
<evidence type="ECO:0000259" key="1">
    <source>
        <dbReference type="PROSITE" id="PS50181"/>
    </source>
</evidence>
<dbReference type="InterPro" id="IPR036047">
    <property type="entry name" value="F-box-like_dom_sf"/>
</dbReference>
<dbReference type="GeneID" id="113874676"/>
<gene>
    <name evidence="3" type="primary">LOC113874676</name>
</gene>
<dbReference type="PANTHER" id="PTHR33784">
    <property type="entry name" value="OS05G0482100 PROTEIN"/>
    <property type="match status" value="1"/>
</dbReference>
<evidence type="ECO:0000313" key="2">
    <source>
        <dbReference type="Proteomes" id="UP000694853"/>
    </source>
</evidence>
<accession>A0A8B8MJC8</accession>
<dbReference type="KEGG" id="aprc:113874676"/>
<evidence type="ECO:0000313" key="3">
    <source>
        <dbReference type="RefSeq" id="XP_027368690.1"/>
    </source>
</evidence>
<name>A0A8B8MJC8_ABRPR</name>
<reference evidence="2" key="1">
    <citation type="journal article" date="2019" name="Toxins">
        <title>Detection of Abrin-Like and Prepropulchellin-Like Toxin Genes and Transcripts Using Whole Genome Sequencing and Full-Length Transcript Sequencing of Abrus precatorius.</title>
        <authorList>
            <person name="Hovde B.T."/>
            <person name="Daligault H.E."/>
            <person name="Hanschen E.R."/>
            <person name="Kunde Y.A."/>
            <person name="Johnson M.B."/>
            <person name="Starkenburg S.R."/>
            <person name="Johnson S.L."/>
        </authorList>
    </citation>
    <scope>NUCLEOTIDE SEQUENCE [LARGE SCALE GENOMIC DNA]</scope>
</reference>
<dbReference type="Pfam" id="PF00646">
    <property type="entry name" value="F-box"/>
    <property type="match status" value="1"/>
</dbReference>
<dbReference type="InterPro" id="IPR001810">
    <property type="entry name" value="F-box_dom"/>
</dbReference>